<dbReference type="EMBL" id="CP104970">
    <property type="protein sequence ID" value="UXN57540.1"/>
    <property type="molecule type" value="Genomic_DNA"/>
</dbReference>
<evidence type="ECO:0000313" key="1">
    <source>
        <dbReference type="EMBL" id="UXN57540.1"/>
    </source>
</evidence>
<proteinExistence type="predicted"/>
<accession>A0ACD4CVC5</accession>
<name>A0ACD4CVC5_9HYPH</name>
<evidence type="ECO:0000313" key="2">
    <source>
        <dbReference type="Proteomes" id="UP001061991"/>
    </source>
</evidence>
<dbReference type="Proteomes" id="UP001061991">
    <property type="component" value="Plasmid p_unnamed3"/>
</dbReference>
<keyword evidence="1" id="KW-0614">Plasmid</keyword>
<organism evidence="1 2">
    <name type="scientific">Phyllobacterium zundukense</name>
    <dbReference type="NCBI Taxonomy" id="1867719"/>
    <lineage>
        <taxon>Bacteria</taxon>
        <taxon>Pseudomonadati</taxon>
        <taxon>Pseudomonadota</taxon>
        <taxon>Alphaproteobacteria</taxon>
        <taxon>Hyphomicrobiales</taxon>
        <taxon>Phyllobacteriaceae</taxon>
        <taxon>Phyllobacterium</taxon>
    </lineage>
</organism>
<gene>
    <name evidence="1" type="ORF">N8E88_04230</name>
</gene>
<protein>
    <submittedName>
        <fullName evidence="1">MurR/RpiR family transcriptional regulator</fullName>
    </submittedName>
</protein>
<sequence>MENVSSAWRRISPLPQTTPKWNRTYMEKSEKISLIDRTSRLVERGSPAMARAAFFIAQNAELVVSSSIAEISRACGTGESTVIRLCQTLGFDGFSAFKLALTREIERERVLQATRDRSIEASASGPLRRDPRLDIIVEELSASIQRSARQMKLKQVLELATRLCRARRVVAYGVSVSGICAELFATRLAYQGIIVNVPRSGDLALASASSFTNEDVAIGISYNGLSEETVAFLERASDRGSYTFALTTQPASPLAKMAQVVLELSTFGAWPKDGSARLLPSVILLTEYVATLIEHQKKA</sequence>
<keyword evidence="2" id="KW-1185">Reference proteome</keyword>
<geneLocation type="plasmid" evidence="1 2">
    <name>p_unnamed3</name>
</geneLocation>
<reference evidence="1" key="1">
    <citation type="submission" date="2022-09" db="EMBL/GenBank/DDBJ databases">
        <title>Interaction between co-microsymbionts with complementary sets of symbiotic genes in legume-rhizobium systems.</title>
        <authorList>
            <person name="Safronova V."/>
            <person name="Sazanova A."/>
            <person name="Afonin A."/>
            <person name="Chirak E."/>
        </authorList>
    </citation>
    <scope>NUCLEOTIDE SEQUENCE</scope>
    <source>
        <strain evidence="1">A18/3m</strain>
    </source>
</reference>